<dbReference type="GeneID" id="64534360"/>
<dbReference type="PaxDb" id="589924-Ferp_2380"/>
<evidence type="ECO:0000313" key="2">
    <source>
        <dbReference type="Proteomes" id="UP000002613"/>
    </source>
</evidence>
<evidence type="ECO:0000313" key="1">
    <source>
        <dbReference type="EMBL" id="ADC66496.1"/>
    </source>
</evidence>
<keyword evidence="2" id="KW-1185">Reference proteome</keyword>
<dbReference type="AlphaFoldDB" id="D3S1N2"/>
<reference evidence="1 2" key="2">
    <citation type="journal article" date="2011" name="Stand. Genomic Sci.">
        <title>Complete genome sequence of Ferroglobus placidus AEDII12DO.</title>
        <authorList>
            <person name="Anderson I."/>
            <person name="Risso C."/>
            <person name="Holmes D."/>
            <person name="Lucas S."/>
            <person name="Copeland A."/>
            <person name="Lapidus A."/>
            <person name="Cheng J.F."/>
            <person name="Bruce D."/>
            <person name="Goodwin L."/>
            <person name="Pitluck S."/>
            <person name="Saunders E."/>
            <person name="Brettin T."/>
            <person name="Detter J.C."/>
            <person name="Han C."/>
            <person name="Tapia R."/>
            <person name="Larimer F."/>
            <person name="Land M."/>
            <person name="Hauser L."/>
            <person name="Woyke T."/>
            <person name="Lovley D."/>
            <person name="Kyrpides N."/>
            <person name="Ivanova N."/>
        </authorList>
    </citation>
    <scope>NUCLEOTIDE SEQUENCE [LARGE SCALE GENOMIC DNA]</scope>
    <source>
        <strain evidence="2">DSM 10642 / AEDII12DO</strain>
    </source>
</reference>
<organism evidence="1 2">
    <name type="scientific">Ferroglobus placidus (strain DSM 10642 / AEDII12DO)</name>
    <dbReference type="NCBI Taxonomy" id="589924"/>
    <lineage>
        <taxon>Archaea</taxon>
        <taxon>Methanobacteriati</taxon>
        <taxon>Methanobacteriota</taxon>
        <taxon>Archaeoglobi</taxon>
        <taxon>Archaeoglobales</taxon>
        <taxon>Archaeoglobaceae</taxon>
        <taxon>Ferroglobus</taxon>
    </lineage>
</organism>
<protein>
    <submittedName>
        <fullName evidence="1">Uncharacterized protein</fullName>
    </submittedName>
</protein>
<dbReference type="EMBL" id="CP001899">
    <property type="protein sequence ID" value="ADC66496.1"/>
    <property type="molecule type" value="Genomic_DNA"/>
</dbReference>
<name>D3S1N2_FERPA</name>
<reference evidence="2" key="1">
    <citation type="submission" date="2010-02" db="EMBL/GenBank/DDBJ databases">
        <title>Complete sequence of Ferroglobus placidus DSM 10642.</title>
        <authorList>
            <consortium name="US DOE Joint Genome Institute"/>
            <person name="Lucas S."/>
            <person name="Copeland A."/>
            <person name="Lapidus A."/>
            <person name="Cheng J.-F."/>
            <person name="Bruce D."/>
            <person name="Goodwin L."/>
            <person name="Pitluck S."/>
            <person name="Saunders E."/>
            <person name="Brettin T."/>
            <person name="Detter J.C."/>
            <person name="Han C."/>
            <person name="Tapia R."/>
            <person name="Larimer F."/>
            <person name="Land M."/>
            <person name="Hauser L."/>
            <person name="Kyrpides N."/>
            <person name="Ivanova N."/>
            <person name="Holmes D."/>
            <person name="Lovley D."/>
            <person name="Kyrpides N."/>
            <person name="Anderson I.J."/>
            <person name="Woyke T."/>
        </authorList>
    </citation>
    <scope>NUCLEOTIDE SEQUENCE [LARGE SCALE GENOMIC DNA]</scope>
    <source>
        <strain evidence="2">DSM 10642 / AEDII12DO</strain>
    </source>
</reference>
<dbReference type="STRING" id="589924.Ferp_2380"/>
<gene>
    <name evidence="1" type="ordered locus">Ferp_2380</name>
</gene>
<sequence>MNRQLFVWNAIDVDTKECLFIWLSGEEMQWKSLFSAEEKNKEFLRSSFNSSFDYIQSWLKSFVELHNMG</sequence>
<dbReference type="Proteomes" id="UP000002613">
    <property type="component" value="Chromosome"/>
</dbReference>
<accession>D3S1N2</accession>
<dbReference type="RefSeq" id="WP_012966832.1">
    <property type="nucleotide sequence ID" value="NC_013849.1"/>
</dbReference>
<proteinExistence type="predicted"/>
<dbReference type="HOGENOM" id="CLU_2765873_0_0_2"/>
<dbReference type="KEGG" id="fpl:Ferp_2380"/>